<evidence type="ECO:0000256" key="3">
    <source>
        <dbReference type="ARBA" id="ARBA00022729"/>
    </source>
</evidence>
<dbReference type="SMART" id="SM00215">
    <property type="entry name" value="VWC_out"/>
    <property type="match status" value="11"/>
</dbReference>
<dbReference type="SUPFAM" id="SSF49899">
    <property type="entry name" value="Concanavalin A-like lectins/glucanases"/>
    <property type="match status" value="1"/>
</dbReference>
<dbReference type="SMART" id="SM00832">
    <property type="entry name" value="C8"/>
    <property type="match status" value="1"/>
</dbReference>
<dbReference type="InterPro" id="IPR013320">
    <property type="entry name" value="ConA-like_dom_sf"/>
</dbReference>
<evidence type="ECO:0000256" key="7">
    <source>
        <dbReference type="SAM" id="SignalP"/>
    </source>
</evidence>
<dbReference type="Gene3D" id="2.10.70.10">
    <property type="entry name" value="Complement Module, domain 1"/>
    <property type="match status" value="7"/>
</dbReference>
<organism evidence="10 11">
    <name type="scientific">Cirrhinus molitorella</name>
    <name type="common">mud carp</name>
    <dbReference type="NCBI Taxonomy" id="172907"/>
    <lineage>
        <taxon>Eukaryota</taxon>
        <taxon>Metazoa</taxon>
        <taxon>Chordata</taxon>
        <taxon>Craniata</taxon>
        <taxon>Vertebrata</taxon>
        <taxon>Euteleostomi</taxon>
        <taxon>Actinopterygii</taxon>
        <taxon>Neopterygii</taxon>
        <taxon>Teleostei</taxon>
        <taxon>Ostariophysi</taxon>
        <taxon>Cypriniformes</taxon>
        <taxon>Cyprinidae</taxon>
        <taxon>Labeoninae</taxon>
        <taxon>Labeonini</taxon>
        <taxon>Cirrhinus</taxon>
    </lineage>
</organism>
<dbReference type="InterPro" id="IPR048287">
    <property type="entry name" value="TSPN-like_N"/>
</dbReference>
<feature type="domain" description="VWFC" evidence="8">
    <location>
        <begin position="1854"/>
        <end position="1918"/>
    </location>
</feature>
<keyword evidence="5" id="KW-1015">Disulfide bond</keyword>
<feature type="domain" description="VWFC" evidence="8">
    <location>
        <begin position="367"/>
        <end position="424"/>
    </location>
</feature>
<comment type="caution">
    <text evidence="10">The sequence shown here is derived from an EMBL/GenBank/DDBJ whole genome shotgun (WGS) entry which is preliminary data.</text>
</comment>
<dbReference type="InterPro" id="IPR001846">
    <property type="entry name" value="VWF_type-D"/>
</dbReference>
<feature type="domain" description="VWFC" evidence="8">
    <location>
        <begin position="425"/>
        <end position="484"/>
    </location>
</feature>
<dbReference type="SMART" id="SM00214">
    <property type="entry name" value="VWC"/>
    <property type="match status" value="27"/>
</dbReference>
<feature type="domain" description="VWFC" evidence="8">
    <location>
        <begin position="957"/>
        <end position="1016"/>
    </location>
</feature>
<dbReference type="Pfam" id="PF00094">
    <property type="entry name" value="VWD"/>
    <property type="match status" value="1"/>
</dbReference>
<feature type="domain" description="VWFC" evidence="8">
    <location>
        <begin position="844"/>
        <end position="903"/>
    </location>
</feature>
<keyword evidence="6" id="KW-0175">Coiled coil</keyword>
<feature type="chain" id="PRO_5041674229" description="Kielin/chordin-like protein" evidence="7">
    <location>
        <begin position="24"/>
        <end position="2330"/>
    </location>
</feature>
<dbReference type="GO" id="GO:0005576">
    <property type="term" value="C:extracellular region"/>
    <property type="evidence" value="ECO:0007669"/>
    <property type="project" value="UniProtKB-SubCell"/>
</dbReference>
<sequence length="2330" mass="254434">MELKALVGGVFMSLLVFWNVCDSVQTHQDANHKRGAETVINLLEALNITRSPRGVAKVKGRDPETPAWRFRSTTPHLKLPQKVLDYLFKTSQGVLGLHLVGRQNKSSEATLISITSTALLQNATRPLLELVSSTQADWLQLEFRSADGLQTEVLKVPGGSPFTGGGWVRMALSVEPRQIVLYVDCQDAVVLKLKGGGQILTLDFPQDLQTTFSSTAGKKASKFSGAWQAAELSTRAYETRPWFCDNVTDSLPDTVIPTVPAVYDLDMMQDQGYRGDGVVSATGYPVNPDTHLGQLKNNLNSIRTMLEMLKSQNTALQARVAYLETCECSKRKCVWEGRQMSEGSRWTPDSNTVCSCTQGRVQCSRLNECSFHGNIYSNGHNFRPDDCNHCTCEHGRVECYVNPCPLRSCQQPPATEGTCCPTCQTRCEHEGKIYENGDVIVSRSNACTKCICSSGNIVCNNQPCPELSCNLVETVGGQCCPRCRTCVQDNVRHEHGSQWKLSNDPCTTCTCMEGQVHCESERCNIRCRNPASPPRGSCCPVCDGCSVNGKDIPNGMRLPPGSPCDPVCTCENGNINCAQQPPCPPTPCRNPVRRPGECCARCEECTYDGQSYIDGQTFVSRQDPCLRCQCSGGQMSCKSATSSCQPQSCTHPAKPHDQCCPTCNTCEYEGRVYEDGEDFRPPGGGSCIQCSCKNGNVRCHQERCPSLNCAVPTPAPPNTCCPVCQGCVWNGVQKEEGATWTDGGRRCSCVNGQVTCSNDCPDANPDPCPNRRGDDCRGDSSGQCQYKQRVYENGERFKDPDNGCLTCTCQNGQTHCAQAPCAQPRCANPYTPPGECCPQCPENVRCLYNQRWYENGQTFRDPDDACKTCICQDGQTSCAAASCPRPRCANAYTPPGECCPQCAGCVWNGVRQEEGATWNDGGRRCSCVNGQVSCSNDCPNANPDPCQNRRGDDCRGGQCQYKQRMYENGQTFQDPDDPCTTCTCRDGQTRCASASCPRPLCANPYTPPGECCPQCPENVQCLYNQRWYENGQTFRDPDDACKTCTCQDGETRCNLPGCSPVTCANAYTPPGECCPRCLGCVWNGVQQEEGATWSEGDRTCYCVSGQVTCRSNCPPSTLVPPKKPSDDCCGESCGRCQYKQRMYENGQSFKDPDDACTTCTCQGGNVRCVAASCPQPTCRNAYTPAGECCPRCPVSRCEYDNRIFANGETFPNPSNPCENCVCNDGHVSCGNRECAKPNCNYPQPGTCCQNNCNGCRYAGNDYLNGVEFPHSENKCKTCHCINGNVQCLMTRCPVVNCADAFIPSGECCPQCPAPPAGCIFEGQRYAESQQFLHPNDRCQLCSCTNGVVSCHRRPCPSAVCPHPVIQECCRTCDGCMYEGQEYQNGQEFPDPVDRCGHCVCRNGHVTCNKGLCQNPGCSNPHTRPNQCCPACDGCLYHGRDCGNGERFPDPNNQCQDCSCLNGSVSCTPVSCPEAPCRRPVRPPGECCPTCIGICEHLGQVYENGATFSPPNDRCSTCTCQNGAVSCERRQCPQQCTHPGSTQDCCPVCDRCLFEGQIYGNTQTFYAPSDPCKRCVCQSGSVRCTPVTCPAVFCRNPITPPGQCCPQCRVCYQEGQKYFDGQSLTLPTDPCFKCTCMGGEMSCVGPECPKLTCMHQVTDPGSCCPRCRGCIYDGVEHLEGSTWFASSSPCMSCMCVNGVTTCSEVHCLSTCLNQISVPGECCPVCADCVYKGHVYSPGESFQPSDDPCQICTCEVMPDGEQHLRCYRKQCPSLVDCPKHNILYSGSDSCCPVCAQPLSNCTATQIGNEVLATDDPCFTCQCKDLTWTCIHQGCPPLSCPLADQHTPPDSCCPICDECVLEGNKTRVPSGQRWTDKENECITCICNQGLIECDLKECPSLDCPDGSIKVKNPGKCCPECTGIIAVVYSKDDHGQCVHDKQRYNHNDHWEVDECTSCTCVYGDVHCQTQRCPTLTCASDETPALVPGMCCPHCIPHPATCVVFGDPHYRTFDGKMVNFQGTCTYVLAQDCEGGDFSVHVSNEDRGRKEVSWTKEVTVFIGDTVVQLFQDWIVKVDYLQVSLPFLKEPYVYLERKTNTILLNTNLGLKVLWNGRSHLEVSVPGTYKKQMCGLCGNFNNYPQDDMTLRNGQITNSEAAFGNNWKVGSGNPSIQCPDAENINPCNKAGYSARKTANARCAVLKSPVFERCHKVVPPEMFYASCVYDLCACGSNTDECLCDVLEAYASECREAGVILQWRSPTLCAVGCPLDRGYVFDECGPPCPKTCFNKDVPLGVIEAHCFKPCVPGCQCPAGLVEHNGHCIAPEKCPKIILGNL</sequence>
<feature type="domain" description="VWFC" evidence="8">
    <location>
        <begin position="1549"/>
        <end position="1608"/>
    </location>
</feature>
<feature type="domain" description="VWFC" evidence="8">
    <location>
        <begin position="1608"/>
        <end position="1667"/>
    </location>
</feature>
<dbReference type="PANTHER" id="PTHR46698">
    <property type="entry name" value="CROSSVEINLESS 2"/>
    <property type="match status" value="1"/>
</dbReference>
<dbReference type="Gene3D" id="6.20.200.20">
    <property type="match status" value="18"/>
</dbReference>
<evidence type="ECO:0000256" key="1">
    <source>
        <dbReference type="ARBA" id="ARBA00004613"/>
    </source>
</evidence>
<feature type="domain" description="VWFC" evidence="8">
    <location>
        <begin position="1316"/>
        <end position="1373"/>
    </location>
</feature>
<feature type="domain" description="VWFC" evidence="8">
    <location>
        <begin position="543"/>
        <end position="603"/>
    </location>
</feature>
<comment type="subcellular location">
    <subcellularLocation>
        <location evidence="1">Secreted</location>
    </subcellularLocation>
</comment>
<gene>
    <name evidence="10" type="ORF">Q8A67_011709</name>
</gene>
<dbReference type="CDD" id="cd19941">
    <property type="entry name" value="TIL"/>
    <property type="match status" value="1"/>
</dbReference>
<feature type="signal peptide" evidence="7">
    <location>
        <begin position="1"/>
        <end position="23"/>
    </location>
</feature>
<dbReference type="PROSITE" id="PS50184">
    <property type="entry name" value="VWFC_2"/>
    <property type="match status" value="23"/>
</dbReference>
<evidence type="ECO:0000256" key="2">
    <source>
        <dbReference type="ARBA" id="ARBA00022525"/>
    </source>
</evidence>
<feature type="domain" description="VWFC" evidence="8">
    <location>
        <begin position="1195"/>
        <end position="1253"/>
    </location>
</feature>
<keyword evidence="4" id="KW-0677">Repeat</keyword>
<feature type="coiled-coil region" evidence="6">
    <location>
        <begin position="292"/>
        <end position="319"/>
    </location>
</feature>
<dbReference type="SMART" id="SM00216">
    <property type="entry name" value="VWD"/>
    <property type="match status" value="1"/>
</dbReference>
<evidence type="ECO:0000256" key="6">
    <source>
        <dbReference type="SAM" id="Coils"/>
    </source>
</evidence>
<keyword evidence="3 7" id="KW-0732">Signal</keyword>
<feature type="domain" description="VWFC" evidence="8">
    <location>
        <begin position="1253"/>
        <end position="1312"/>
    </location>
</feature>
<dbReference type="SMART" id="SM00210">
    <property type="entry name" value="TSPN"/>
    <property type="match status" value="1"/>
</dbReference>
<feature type="domain" description="VWFC" evidence="8">
    <location>
        <begin position="1492"/>
        <end position="1549"/>
    </location>
</feature>
<feature type="domain" description="VWFC" evidence="8">
    <location>
        <begin position="1725"/>
        <end position="1793"/>
    </location>
</feature>
<dbReference type="InterPro" id="IPR001007">
    <property type="entry name" value="VWF_dom"/>
</dbReference>
<evidence type="ECO:0000313" key="11">
    <source>
        <dbReference type="Proteomes" id="UP001187343"/>
    </source>
</evidence>
<evidence type="ECO:0000259" key="9">
    <source>
        <dbReference type="PROSITE" id="PS51233"/>
    </source>
</evidence>
<keyword evidence="2" id="KW-0964">Secreted</keyword>
<dbReference type="Pfam" id="PF23334">
    <property type="entry name" value="VWC2L_2nd"/>
    <property type="match status" value="11"/>
</dbReference>
<evidence type="ECO:0000313" key="10">
    <source>
        <dbReference type="EMBL" id="KAK2894480.1"/>
    </source>
</evidence>
<dbReference type="InterPro" id="IPR052424">
    <property type="entry name" value="Kielin_Chordin-BMP_Reg"/>
</dbReference>
<evidence type="ECO:0000256" key="4">
    <source>
        <dbReference type="ARBA" id="ARBA00022737"/>
    </source>
</evidence>
<accession>A0AA88PQR1</accession>
<feature type="domain" description="VWFC" evidence="8">
    <location>
        <begin position="1931"/>
        <end position="1991"/>
    </location>
</feature>
<dbReference type="PANTHER" id="PTHR46698:SF2">
    <property type="entry name" value="KIELIN_CHORDIN-LIKE PROTEIN"/>
    <property type="match status" value="1"/>
</dbReference>
<proteinExistence type="predicted"/>
<feature type="domain" description="VWFC" evidence="8">
    <location>
        <begin position="603"/>
        <end position="664"/>
    </location>
</feature>
<dbReference type="EMBL" id="JAUYZG010000011">
    <property type="protein sequence ID" value="KAK2894480.1"/>
    <property type="molecule type" value="Genomic_DNA"/>
</dbReference>
<reference evidence="10" key="1">
    <citation type="submission" date="2023-08" db="EMBL/GenBank/DDBJ databases">
        <title>Chromosome-level Genome Assembly of mud carp (Cirrhinus molitorella).</title>
        <authorList>
            <person name="Liu H."/>
        </authorList>
    </citation>
    <scope>NUCLEOTIDE SEQUENCE</scope>
    <source>
        <strain evidence="10">Prfri</strain>
        <tissue evidence="10">Muscle</tissue>
    </source>
</reference>
<protein>
    <recommendedName>
        <fullName evidence="12">Kielin/chordin-like protein</fullName>
    </recommendedName>
</protein>
<evidence type="ECO:0000256" key="5">
    <source>
        <dbReference type="ARBA" id="ARBA00023157"/>
    </source>
</evidence>
<dbReference type="PROSITE" id="PS51233">
    <property type="entry name" value="VWFD"/>
    <property type="match status" value="1"/>
</dbReference>
<evidence type="ECO:0008006" key="12">
    <source>
        <dbReference type="Google" id="ProtNLM"/>
    </source>
</evidence>
<dbReference type="SUPFAM" id="SSF57567">
    <property type="entry name" value="Serine protease inhibitors"/>
    <property type="match status" value="1"/>
</dbReference>
<keyword evidence="11" id="KW-1185">Reference proteome</keyword>
<feature type="domain" description="VWFC" evidence="8">
    <location>
        <begin position="1373"/>
        <end position="1432"/>
    </location>
</feature>
<dbReference type="GO" id="GO:0030513">
    <property type="term" value="P:positive regulation of BMP signaling pathway"/>
    <property type="evidence" value="ECO:0007669"/>
    <property type="project" value="TreeGrafter"/>
</dbReference>
<feature type="domain" description="VWFC" evidence="8">
    <location>
        <begin position="1432"/>
        <end position="1491"/>
    </location>
</feature>
<dbReference type="Pfam" id="PF00093">
    <property type="entry name" value="VWC"/>
    <property type="match status" value="11"/>
</dbReference>
<dbReference type="Proteomes" id="UP001187343">
    <property type="component" value="Unassembled WGS sequence"/>
</dbReference>
<feature type="domain" description="VWFC" evidence="8">
    <location>
        <begin position="1134"/>
        <end position="1193"/>
    </location>
</feature>
<dbReference type="PROSITE" id="PS01208">
    <property type="entry name" value="VWFC_1"/>
    <property type="match status" value="9"/>
</dbReference>
<name>A0AA88PQR1_9TELE</name>
<feature type="domain" description="VWFC" evidence="8">
    <location>
        <begin position="664"/>
        <end position="725"/>
    </location>
</feature>
<feature type="domain" description="VWFC" evidence="8">
    <location>
        <begin position="1019"/>
        <end position="1078"/>
    </location>
</feature>
<dbReference type="InterPro" id="IPR014853">
    <property type="entry name" value="VWF/SSPO/ZAN-like_Cys-rich_dom"/>
</dbReference>
<evidence type="ECO:0000259" key="8">
    <source>
        <dbReference type="PROSITE" id="PS50184"/>
    </source>
</evidence>
<feature type="domain" description="VWFD" evidence="9">
    <location>
        <begin position="1995"/>
        <end position="2170"/>
    </location>
</feature>
<dbReference type="InterPro" id="IPR036084">
    <property type="entry name" value="Ser_inhib-like_sf"/>
</dbReference>
<feature type="domain" description="VWFC" evidence="8">
    <location>
        <begin position="1667"/>
        <end position="1725"/>
    </location>
</feature>
<dbReference type="Gene3D" id="2.60.120.200">
    <property type="match status" value="1"/>
</dbReference>
<feature type="domain" description="VWFC" evidence="8">
    <location>
        <begin position="782"/>
        <end position="841"/>
    </location>
</feature>
<feature type="domain" description="VWFC" evidence="8">
    <location>
        <begin position="484"/>
        <end position="543"/>
    </location>
</feature>
<dbReference type="SUPFAM" id="SSF57603">
    <property type="entry name" value="FnI-like domain"/>
    <property type="match status" value="28"/>
</dbReference>